<dbReference type="AlphaFoldDB" id="A0A6J6XD64"/>
<gene>
    <name evidence="1" type="ORF">UFOPK2992_00668</name>
</gene>
<accession>A0A6J6XD64</accession>
<dbReference type="EMBL" id="CAFAAI010000095">
    <property type="protein sequence ID" value="CAB4794672.1"/>
    <property type="molecule type" value="Genomic_DNA"/>
</dbReference>
<protein>
    <submittedName>
        <fullName evidence="1">Unannotated protein</fullName>
    </submittedName>
</protein>
<evidence type="ECO:0000313" key="1">
    <source>
        <dbReference type="EMBL" id="CAB4794672.1"/>
    </source>
</evidence>
<sequence length="209" mass="22758">MKRNARLESGLARKGEHANDVGRLCTELARERPIGTTAIVAQTHAYRSARSFDSNLVELGLDIDRVATHAARVRVCNVAALLDGVAVRDVVRVRPSLEAAIDLGRTGDIESGAERNKAANNRQCRVGLDRVIHAGRRNCLDELHVTLFDEIDVDDNERSRSITVAKKRVDLGGGRRDRFCHGGDDIKLDYSLLLLTPSVSAPVASVSNG</sequence>
<organism evidence="1">
    <name type="scientific">freshwater metagenome</name>
    <dbReference type="NCBI Taxonomy" id="449393"/>
    <lineage>
        <taxon>unclassified sequences</taxon>
        <taxon>metagenomes</taxon>
        <taxon>ecological metagenomes</taxon>
    </lineage>
</organism>
<name>A0A6J6XD64_9ZZZZ</name>
<proteinExistence type="predicted"/>
<reference evidence="1" key="1">
    <citation type="submission" date="2020-05" db="EMBL/GenBank/DDBJ databases">
        <authorList>
            <person name="Chiriac C."/>
            <person name="Salcher M."/>
            <person name="Ghai R."/>
            <person name="Kavagutti S V."/>
        </authorList>
    </citation>
    <scope>NUCLEOTIDE SEQUENCE</scope>
</reference>